<feature type="compositionally biased region" description="Acidic residues" evidence="1">
    <location>
        <begin position="99"/>
        <end position="125"/>
    </location>
</feature>
<name>F4X020_ACREC</name>
<feature type="region of interest" description="Disordered" evidence="1">
    <location>
        <begin position="91"/>
        <end position="131"/>
    </location>
</feature>
<protein>
    <submittedName>
        <fullName evidence="2">Uncharacterized protein</fullName>
    </submittedName>
</protein>
<accession>F4X020</accession>
<keyword evidence="3" id="KW-1185">Reference proteome</keyword>
<gene>
    <name evidence="2" type="ORF">G5I_11602</name>
</gene>
<dbReference type="EMBL" id="GL888486">
    <property type="protein sequence ID" value="EGI60207.1"/>
    <property type="molecule type" value="Genomic_DNA"/>
</dbReference>
<reference evidence="2" key="1">
    <citation type="submission" date="2011-02" db="EMBL/GenBank/DDBJ databases">
        <title>The genome of the leaf-cutting ant Acromyrmex echinatior suggests key adaptations to social evolution and fungus farming.</title>
        <authorList>
            <person name="Nygaard S."/>
            <person name="Zhang G."/>
        </authorList>
    </citation>
    <scope>NUCLEOTIDE SEQUENCE</scope>
</reference>
<proteinExistence type="predicted"/>
<dbReference type="Gene3D" id="3.30.70.2850">
    <property type="match status" value="1"/>
</dbReference>
<evidence type="ECO:0000313" key="2">
    <source>
        <dbReference type="EMBL" id="EGI60207.1"/>
    </source>
</evidence>
<dbReference type="InParanoid" id="F4X020"/>
<evidence type="ECO:0000313" key="3">
    <source>
        <dbReference type="Proteomes" id="UP000007755"/>
    </source>
</evidence>
<sequence>MRFRYSVGSWNPEESDVQARCDTCLTISHIIENSLVKSWMSKATAKLRTPFQVLSYDRSHKSTKNGETELPRTKAVAVSFELALKLAFDPPRFAQNDHNDDDDDDDEDDEDDKDDEDEDEDEDENDGQRRWCSRSRSDRIGRWYDFDFRYSKSIFFVCRDEIEADCEFTNIRVVASKKKGLRVKMVEKIAHVLDIFIPCEECSISYYMSFRGRESASHFGNRNLIYWKPAAHRRILYLPTPGLIKALSAGTTGTTGTPGRQINRSDLPPCHLIPEPINLRSRAVFYSERFLIKNHLCH</sequence>
<evidence type="ECO:0000256" key="1">
    <source>
        <dbReference type="SAM" id="MobiDB-lite"/>
    </source>
</evidence>
<dbReference type="eggNOG" id="ENOG502QPW5">
    <property type="taxonomic scope" value="Eukaryota"/>
</dbReference>
<dbReference type="STRING" id="103372.F4X020"/>
<organism evidence="3">
    <name type="scientific">Acromyrmex echinatior</name>
    <name type="common">Panamanian leafcutter ant</name>
    <name type="synonym">Acromyrmex octospinosus echinatior</name>
    <dbReference type="NCBI Taxonomy" id="103372"/>
    <lineage>
        <taxon>Eukaryota</taxon>
        <taxon>Metazoa</taxon>
        <taxon>Ecdysozoa</taxon>
        <taxon>Arthropoda</taxon>
        <taxon>Hexapoda</taxon>
        <taxon>Insecta</taxon>
        <taxon>Pterygota</taxon>
        <taxon>Neoptera</taxon>
        <taxon>Endopterygota</taxon>
        <taxon>Hymenoptera</taxon>
        <taxon>Apocrita</taxon>
        <taxon>Aculeata</taxon>
        <taxon>Formicoidea</taxon>
        <taxon>Formicidae</taxon>
        <taxon>Myrmicinae</taxon>
        <taxon>Acromyrmex</taxon>
    </lineage>
</organism>
<dbReference type="AlphaFoldDB" id="F4X020"/>
<dbReference type="Proteomes" id="UP000007755">
    <property type="component" value="Unassembled WGS sequence"/>
</dbReference>